<keyword evidence="3" id="KW-0597">Phosphoprotein</keyword>
<feature type="transmembrane region" description="Helical" evidence="6">
    <location>
        <begin position="7"/>
        <end position="26"/>
    </location>
</feature>
<dbReference type="EMBL" id="AANZ01000025">
    <property type="protein sequence ID" value="EAQ77981.1"/>
    <property type="molecule type" value="Genomic_DNA"/>
</dbReference>
<dbReference type="InterPro" id="IPR036097">
    <property type="entry name" value="HisK_dim/P_sf"/>
</dbReference>
<name>A3ZZR1_9BACT</name>
<organism evidence="8 9">
    <name type="scientific">Blastopirellula marina DSM 3645</name>
    <dbReference type="NCBI Taxonomy" id="314230"/>
    <lineage>
        <taxon>Bacteria</taxon>
        <taxon>Pseudomonadati</taxon>
        <taxon>Planctomycetota</taxon>
        <taxon>Planctomycetia</taxon>
        <taxon>Pirellulales</taxon>
        <taxon>Pirellulaceae</taxon>
        <taxon>Blastopirellula</taxon>
    </lineage>
</organism>
<evidence type="ECO:0000256" key="3">
    <source>
        <dbReference type="ARBA" id="ARBA00022553"/>
    </source>
</evidence>
<dbReference type="PRINTS" id="PR00344">
    <property type="entry name" value="BCTRLSENSOR"/>
</dbReference>
<dbReference type="Proteomes" id="UP000004358">
    <property type="component" value="Unassembled WGS sequence"/>
</dbReference>
<gene>
    <name evidence="8" type="ORF">DSM3645_16075</name>
</gene>
<keyword evidence="5 8" id="KW-0418">Kinase</keyword>
<protein>
    <recommendedName>
        <fullName evidence="2">histidine kinase</fullName>
        <ecNumber evidence="2">2.7.13.3</ecNumber>
    </recommendedName>
</protein>
<dbReference type="Pfam" id="PF02518">
    <property type="entry name" value="HATPase_c"/>
    <property type="match status" value="1"/>
</dbReference>
<dbReference type="InterPro" id="IPR004358">
    <property type="entry name" value="Sig_transdc_His_kin-like_C"/>
</dbReference>
<evidence type="ECO:0000313" key="8">
    <source>
        <dbReference type="EMBL" id="EAQ77981.1"/>
    </source>
</evidence>
<feature type="domain" description="Histidine kinase" evidence="7">
    <location>
        <begin position="318"/>
        <end position="529"/>
    </location>
</feature>
<dbReference type="PANTHER" id="PTHR43304">
    <property type="entry name" value="PHYTOCHROME-LIKE PROTEIN CPH1"/>
    <property type="match status" value="1"/>
</dbReference>
<dbReference type="EC" id="2.7.13.3" evidence="2"/>
<dbReference type="Gene3D" id="3.30.565.10">
    <property type="entry name" value="Histidine kinase-like ATPase, C-terminal domain"/>
    <property type="match status" value="1"/>
</dbReference>
<comment type="caution">
    <text evidence="8">The sequence shown here is derived from an EMBL/GenBank/DDBJ whole genome shotgun (WGS) entry which is preliminary data.</text>
</comment>
<comment type="catalytic activity">
    <reaction evidence="1">
        <text>ATP + protein L-histidine = ADP + protein N-phospho-L-histidine.</text>
        <dbReference type="EC" id="2.7.13.3"/>
    </reaction>
</comment>
<evidence type="ECO:0000256" key="2">
    <source>
        <dbReference type="ARBA" id="ARBA00012438"/>
    </source>
</evidence>
<dbReference type="Gene3D" id="1.10.287.130">
    <property type="match status" value="1"/>
</dbReference>
<dbReference type="InterPro" id="IPR003661">
    <property type="entry name" value="HisK_dim/P_dom"/>
</dbReference>
<evidence type="ECO:0000256" key="4">
    <source>
        <dbReference type="ARBA" id="ARBA00022679"/>
    </source>
</evidence>
<dbReference type="AlphaFoldDB" id="A3ZZR1"/>
<dbReference type="GO" id="GO:0000155">
    <property type="term" value="F:phosphorelay sensor kinase activity"/>
    <property type="evidence" value="ECO:0007669"/>
    <property type="project" value="InterPro"/>
</dbReference>
<dbReference type="PROSITE" id="PS50109">
    <property type="entry name" value="HIS_KIN"/>
    <property type="match status" value="1"/>
</dbReference>
<reference evidence="8 9" key="1">
    <citation type="submission" date="2006-02" db="EMBL/GenBank/DDBJ databases">
        <authorList>
            <person name="Amann R."/>
            <person name="Ferriera S."/>
            <person name="Johnson J."/>
            <person name="Kravitz S."/>
            <person name="Halpern A."/>
            <person name="Remington K."/>
            <person name="Beeson K."/>
            <person name="Tran B."/>
            <person name="Rogers Y.-H."/>
            <person name="Friedman R."/>
            <person name="Venter J.C."/>
        </authorList>
    </citation>
    <scope>NUCLEOTIDE SEQUENCE [LARGE SCALE GENOMIC DNA]</scope>
    <source>
        <strain evidence="8 9">DSM 3645</strain>
    </source>
</reference>
<dbReference type="SUPFAM" id="SSF47384">
    <property type="entry name" value="Homodimeric domain of signal transducing histidine kinase"/>
    <property type="match status" value="1"/>
</dbReference>
<evidence type="ECO:0000256" key="5">
    <source>
        <dbReference type="ARBA" id="ARBA00022777"/>
    </source>
</evidence>
<keyword evidence="6" id="KW-0812">Transmembrane</keyword>
<dbReference type="eggNOG" id="COG4251">
    <property type="taxonomic scope" value="Bacteria"/>
</dbReference>
<dbReference type="InterPro" id="IPR052162">
    <property type="entry name" value="Sensor_kinase/Photoreceptor"/>
</dbReference>
<dbReference type="InterPro" id="IPR005467">
    <property type="entry name" value="His_kinase_dom"/>
</dbReference>
<evidence type="ECO:0000256" key="6">
    <source>
        <dbReference type="SAM" id="Phobius"/>
    </source>
</evidence>
<dbReference type="InterPro" id="IPR036890">
    <property type="entry name" value="HATPase_C_sf"/>
</dbReference>
<evidence type="ECO:0000313" key="9">
    <source>
        <dbReference type="Proteomes" id="UP000004358"/>
    </source>
</evidence>
<dbReference type="InterPro" id="IPR003594">
    <property type="entry name" value="HATPase_dom"/>
</dbReference>
<dbReference type="CDD" id="cd00082">
    <property type="entry name" value="HisKA"/>
    <property type="match status" value="1"/>
</dbReference>
<keyword evidence="4" id="KW-0808">Transferase</keyword>
<dbReference type="HOGENOM" id="CLU_000445_114_62_0"/>
<dbReference type="STRING" id="314230.DSM3645_16075"/>
<proteinExistence type="predicted"/>
<dbReference type="Pfam" id="PF00512">
    <property type="entry name" value="HisKA"/>
    <property type="match status" value="1"/>
</dbReference>
<feature type="transmembrane region" description="Helical" evidence="6">
    <location>
        <begin position="267"/>
        <end position="292"/>
    </location>
</feature>
<dbReference type="SUPFAM" id="SSF55874">
    <property type="entry name" value="ATPase domain of HSP90 chaperone/DNA topoisomerase II/histidine kinase"/>
    <property type="match status" value="1"/>
</dbReference>
<evidence type="ECO:0000259" key="7">
    <source>
        <dbReference type="PROSITE" id="PS50109"/>
    </source>
</evidence>
<evidence type="ECO:0000256" key="1">
    <source>
        <dbReference type="ARBA" id="ARBA00000085"/>
    </source>
</evidence>
<dbReference type="SMART" id="SM00388">
    <property type="entry name" value="HisKA"/>
    <property type="match status" value="1"/>
</dbReference>
<keyword evidence="6" id="KW-0472">Membrane</keyword>
<keyword evidence="6" id="KW-1133">Transmembrane helix</keyword>
<accession>A3ZZR1</accession>
<sequence>MRLDRYGWCVIAGFLLFALVAAWFTWRYQESRRTILFLEYQRSIENAIQGQFDDIRSAADRAQTLFVSSQVVEKSEWDIFVSRMRQTKKYDVVDELFFVDQSSPAKDGLWRIVLAESKGKLAGIEGDSIAGNQPFAETLDIAIRTRELTINVISDEIQFPLSGPGLVACFPVSPAVTDGNVHLAGCVVAYSSEESIERTIAEKLPPNFGVHVVAQQNSSAGLEILRLPRGRHMHNCARHFDAEITFDDLPMTVTFEASQSFAAEGLYAMPAIIFSALIALGLVCGAMISYIVDSRRAVESLLNQVESRNAELERFTYTVSHDLKSPLITIRGFVGALRQDLTRGDQTAIHEDMDFIASGCASMSSLLDDLLELSRIGRVVNPTEQCQIEALVQEAIHFLDLQSAERGIDLKAYGDPITLEGDRIRLVEALQNLLDNAAKFANPEAPKIRVNWITAGNQLRLTVTDNGSGVPPAFHEKVFGLFEKLDPKSDGTGIGLAIVRRIIEHHHGRIYMEPSSSGARFIVELPLRQPS</sequence>
<dbReference type="PANTHER" id="PTHR43304:SF1">
    <property type="entry name" value="PAC DOMAIN-CONTAINING PROTEIN"/>
    <property type="match status" value="1"/>
</dbReference>
<dbReference type="SMART" id="SM00387">
    <property type="entry name" value="HATPase_c"/>
    <property type="match status" value="1"/>
</dbReference>